<dbReference type="InterPro" id="IPR013424">
    <property type="entry name" value="Ice-binding_C"/>
</dbReference>
<dbReference type="OrthoDB" id="458897at2"/>
<evidence type="ECO:0000313" key="1">
    <source>
        <dbReference type="EMBL" id="ASC73704.1"/>
    </source>
</evidence>
<dbReference type="EMBL" id="CP021983">
    <property type="protein sequence ID" value="ASC73704.1"/>
    <property type="molecule type" value="Genomic_DNA"/>
</dbReference>
<protein>
    <recommendedName>
        <fullName evidence="3">PEP-CTERM protein-sorting domain-containing protein</fullName>
    </recommendedName>
</protein>
<evidence type="ECO:0000313" key="2">
    <source>
        <dbReference type="Proteomes" id="UP000191901"/>
    </source>
</evidence>
<reference evidence="1 2" key="1">
    <citation type="journal article" date="2016" name="Biochim. Biophys. Acta">
        <title>Characterization of red-shifted phycobilisomes isolated from the chlorophyll f-containing cyanobacterium Halomicronema hongdechloris.</title>
        <authorList>
            <person name="Li Y."/>
            <person name="Lin Y."/>
            <person name="Garvey C.J."/>
            <person name="Birch D."/>
            <person name="Corkery R.W."/>
            <person name="Loughlin P.C."/>
            <person name="Scheer H."/>
            <person name="Willows R.D."/>
            <person name="Chen M."/>
        </authorList>
    </citation>
    <scope>NUCLEOTIDE SEQUENCE [LARGE SCALE GENOMIC DNA]</scope>
    <source>
        <strain evidence="1 2">C2206</strain>
    </source>
</reference>
<organism evidence="1 2">
    <name type="scientific">Halomicronema hongdechloris C2206</name>
    <dbReference type="NCBI Taxonomy" id="1641165"/>
    <lineage>
        <taxon>Bacteria</taxon>
        <taxon>Bacillati</taxon>
        <taxon>Cyanobacteriota</taxon>
        <taxon>Cyanophyceae</taxon>
        <taxon>Nodosilineales</taxon>
        <taxon>Nodosilineaceae</taxon>
        <taxon>Halomicronema</taxon>
    </lineage>
</organism>
<dbReference type="AlphaFoldDB" id="A0A1Z3HTS8"/>
<dbReference type="NCBIfam" id="TIGR02595">
    <property type="entry name" value="PEP_CTERM"/>
    <property type="match status" value="1"/>
</dbReference>
<dbReference type="Proteomes" id="UP000191901">
    <property type="component" value="Chromosome"/>
</dbReference>
<dbReference type="RefSeq" id="WP_137455208.1">
    <property type="nucleotide sequence ID" value="NZ_CP021983.2"/>
</dbReference>
<evidence type="ECO:0008006" key="3">
    <source>
        <dbReference type="Google" id="ProtNLM"/>
    </source>
</evidence>
<name>A0A1Z3HTS8_9CYAN</name>
<sequence length="266" mass="28666">MLSFGKSIIAIAHKKGGAMVLRTGSAIAAGTTLSLLTINPAQAATFEISWTGQILGYSAEGRFSYDDTQTFEDGIVRGDDLDAFDIAFFDPQGNLIQEFEDNHLTYPEFNFNFDTQTGEILQDGFFDEPNGINVGEFTVLFDDAGDTIGATGLNFWSAAPVEDGEPVPHVHLTDFGNNFPDLPIGFVPPEFVEESPNLSVRVRPHLDVAFFTRTQAQLLDDPDAGDQLGQRMVATPVPEPGALVGLGAIALLAARLRRKSGAIDSI</sequence>
<keyword evidence="2" id="KW-1185">Reference proteome</keyword>
<accession>A0A1Z3HTS8</accession>
<proteinExistence type="predicted"/>
<dbReference type="STRING" id="1641165.XM38_19530"/>
<dbReference type="KEGG" id="hhg:XM38_046760"/>
<gene>
    <name evidence="1" type="ORF">XM38_046760</name>
</gene>